<dbReference type="SUPFAM" id="SSF46609">
    <property type="entry name" value="Fe,Mn superoxide dismutase (SOD), N-terminal domain"/>
    <property type="match status" value="1"/>
</dbReference>
<evidence type="ECO:0000256" key="2">
    <source>
        <dbReference type="ARBA" id="ARBA00012682"/>
    </source>
</evidence>
<evidence type="ECO:0000313" key="6">
    <source>
        <dbReference type="EMBL" id="CAG8453623.1"/>
    </source>
</evidence>
<dbReference type="GO" id="GO:0004784">
    <property type="term" value="F:superoxide dismutase activity"/>
    <property type="evidence" value="ECO:0007669"/>
    <property type="project" value="UniProtKB-EC"/>
</dbReference>
<gene>
    <name evidence="6" type="ORF">RFULGI_LOCUS356</name>
</gene>
<dbReference type="InterPro" id="IPR036314">
    <property type="entry name" value="SOD_C_sf"/>
</dbReference>
<reference evidence="6" key="1">
    <citation type="submission" date="2021-06" db="EMBL/GenBank/DDBJ databases">
        <authorList>
            <person name="Kallberg Y."/>
            <person name="Tangrot J."/>
            <person name="Rosling A."/>
        </authorList>
    </citation>
    <scope>NUCLEOTIDE SEQUENCE</scope>
    <source>
        <strain evidence="6">IN212</strain>
    </source>
</reference>
<dbReference type="Proteomes" id="UP000789396">
    <property type="component" value="Unassembled WGS sequence"/>
</dbReference>
<dbReference type="InterPro" id="IPR019831">
    <property type="entry name" value="Mn/Fe_SOD_N"/>
</dbReference>
<dbReference type="OrthoDB" id="2419917at2759"/>
<comment type="caution">
    <text evidence="6">The sequence shown here is derived from an EMBL/GenBank/DDBJ whole genome shotgun (WGS) entry which is preliminary data.</text>
</comment>
<dbReference type="Pfam" id="PF00081">
    <property type="entry name" value="Sod_Fe_N"/>
    <property type="match status" value="1"/>
</dbReference>
<feature type="domain" description="Manganese/iron superoxide dismutase N-terminal" evidence="5">
    <location>
        <begin position="4"/>
        <end position="91"/>
    </location>
</feature>
<dbReference type="SUPFAM" id="SSF54719">
    <property type="entry name" value="Fe,Mn superoxide dismutase (SOD), C-terminal domain"/>
    <property type="match status" value="1"/>
</dbReference>
<dbReference type="AlphaFoldDB" id="A0A9N8VFS1"/>
<evidence type="ECO:0000256" key="1">
    <source>
        <dbReference type="ARBA" id="ARBA00008714"/>
    </source>
</evidence>
<accession>A0A9N8VFS1</accession>
<evidence type="ECO:0000259" key="5">
    <source>
        <dbReference type="Pfam" id="PF00081"/>
    </source>
</evidence>
<dbReference type="InterPro" id="IPR036324">
    <property type="entry name" value="Mn/Fe_SOD_N_sf"/>
</dbReference>
<keyword evidence="7" id="KW-1185">Reference proteome</keyword>
<dbReference type="Gene3D" id="1.10.287.990">
    <property type="entry name" value="Fe,Mn superoxide dismutase (SOD) domain"/>
    <property type="match status" value="1"/>
</dbReference>
<name>A0A9N8VFS1_9GLOM</name>
<dbReference type="GO" id="GO:0046872">
    <property type="term" value="F:metal ion binding"/>
    <property type="evidence" value="ECO:0007669"/>
    <property type="project" value="UniProtKB-KW"/>
</dbReference>
<keyword evidence="3" id="KW-0479">Metal-binding</keyword>
<evidence type="ECO:0000313" key="7">
    <source>
        <dbReference type="Proteomes" id="UP000789396"/>
    </source>
</evidence>
<organism evidence="6 7">
    <name type="scientific">Racocetra fulgida</name>
    <dbReference type="NCBI Taxonomy" id="60492"/>
    <lineage>
        <taxon>Eukaryota</taxon>
        <taxon>Fungi</taxon>
        <taxon>Fungi incertae sedis</taxon>
        <taxon>Mucoromycota</taxon>
        <taxon>Glomeromycotina</taxon>
        <taxon>Glomeromycetes</taxon>
        <taxon>Diversisporales</taxon>
        <taxon>Gigasporaceae</taxon>
        <taxon>Racocetra</taxon>
    </lineage>
</organism>
<dbReference type="PANTHER" id="PTHR43595:SF2">
    <property type="entry name" value="SMALL RIBOSOMAL SUBUNIT PROTEIN MS42"/>
    <property type="match status" value="1"/>
</dbReference>
<dbReference type="GO" id="GO:0005737">
    <property type="term" value="C:cytoplasm"/>
    <property type="evidence" value="ECO:0007669"/>
    <property type="project" value="TreeGrafter"/>
</dbReference>
<evidence type="ECO:0000256" key="3">
    <source>
        <dbReference type="ARBA" id="ARBA00022723"/>
    </source>
</evidence>
<proteinExistence type="inferred from homology"/>
<protein>
    <recommendedName>
        <fullName evidence="2">superoxide dismutase</fullName>
        <ecNumber evidence="2">1.15.1.1</ecNumber>
    </recommendedName>
</protein>
<evidence type="ECO:0000256" key="4">
    <source>
        <dbReference type="ARBA" id="ARBA00023002"/>
    </source>
</evidence>
<keyword evidence="4" id="KW-0560">Oxidoreductase</keyword>
<dbReference type="EC" id="1.15.1.1" evidence="2"/>
<sequence length="285" mass="33236">MNNYQRIKLPYELNELEWVISFKTMYYHYNILHKNYEVKLLETLRGTEIMEQFPTLENLMENLEKLPEEIKDDVRFFGGGLINHNFFFAHLAKFESEQKERERAEKISPDLLNLIQEKFGSLEKLKKELVKSALKVQHAYYLDYGANRKEYVEKLLDISVKKNGLPPEKPEKLNDGLDDPKPVPGDKKVEKVAYIGMAYDETGKISKYATFSTPFLDVPGEPPSIRVFRVDKNHPRIKELLSEGKGKLKEGKKFTIRYGKVDKKSEKGIFNVLNENNSELEIKEV</sequence>
<comment type="similarity">
    <text evidence="1">Belongs to the iron/manganese superoxide dismutase family.</text>
</comment>
<dbReference type="PANTHER" id="PTHR43595">
    <property type="entry name" value="37S RIBOSOMAL PROTEIN S26, MITOCHONDRIAL"/>
    <property type="match status" value="1"/>
</dbReference>
<dbReference type="EMBL" id="CAJVPZ010000112">
    <property type="protein sequence ID" value="CAG8453623.1"/>
    <property type="molecule type" value="Genomic_DNA"/>
</dbReference>